<sequence>MTGEPLCRSSYTSSLLAVIVSTSAKHHARAVSFTIFCVPSAGTSVSATTRIGKPSDQSPLFHGSTTRRIQINDTAPANSLPPVDGGLVRLICTGQACMMPQHLLPSYYSCIRMVTGWHAFAEWGKYCPVTLCSPACFTSLSGPPRITTNGIHCRIWTPTNGCLHAQR</sequence>
<dbReference type="InParanoid" id="A0A2T3ALN2"/>
<reference evidence="1 2" key="1">
    <citation type="journal article" date="2018" name="Mycol. Prog.">
        <title>Coniella lustricola, a new species from submerged detritus.</title>
        <authorList>
            <person name="Raudabaugh D.B."/>
            <person name="Iturriaga T."/>
            <person name="Carver A."/>
            <person name="Mondo S."/>
            <person name="Pangilinan J."/>
            <person name="Lipzen A."/>
            <person name="He G."/>
            <person name="Amirebrahimi M."/>
            <person name="Grigoriev I.V."/>
            <person name="Miller A.N."/>
        </authorList>
    </citation>
    <scope>NUCLEOTIDE SEQUENCE [LARGE SCALE GENOMIC DNA]</scope>
    <source>
        <strain evidence="1 2">B22-T-1</strain>
    </source>
</reference>
<evidence type="ECO:0000313" key="1">
    <source>
        <dbReference type="EMBL" id="PSS03278.1"/>
    </source>
</evidence>
<protein>
    <submittedName>
        <fullName evidence="1">Uncharacterized protein</fullName>
    </submittedName>
</protein>
<name>A0A2T3ALN2_9PEZI</name>
<keyword evidence="2" id="KW-1185">Reference proteome</keyword>
<gene>
    <name evidence="1" type="ORF">BD289DRAFT_220362</name>
</gene>
<dbReference type="EMBL" id="KZ678376">
    <property type="protein sequence ID" value="PSS03278.1"/>
    <property type="molecule type" value="Genomic_DNA"/>
</dbReference>
<organism evidence="1 2">
    <name type="scientific">Coniella lustricola</name>
    <dbReference type="NCBI Taxonomy" id="2025994"/>
    <lineage>
        <taxon>Eukaryota</taxon>
        <taxon>Fungi</taxon>
        <taxon>Dikarya</taxon>
        <taxon>Ascomycota</taxon>
        <taxon>Pezizomycotina</taxon>
        <taxon>Sordariomycetes</taxon>
        <taxon>Sordariomycetidae</taxon>
        <taxon>Diaporthales</taxon>
        <taxon>Schizoparmaceae</taxon>
        <taxon>Coniella</taxon>
    </lineage>
</organism>
<dbReference type="Proteomes" id="UP000241462">
    <property type="component" value="Unassembled WGS sequence"/>
</dbReference>
<proteinExistence type="predicted"/>
<evidence type="ECO:0000313" key="2">
    <source>
        <dbReference type="Proteomes" id="UP000241462"/>
    </source>
</evidence>
<accession>A0A2T3ALN2</accession>
<dbReference type="AlphaFoldDB" id="A0A2T3ALN2"/>